<dbReference type="SUPFAM" id="SSF48498">
    <property type="entry name" value="Tetracyclin repressor-like, C-terminal domain"/>
    <property type="match status" value="1"/>
</dbReference>
<dbReference type="InterPro" id="IPR001647">
    <property type="entry name" value="HTH_TetR"/>
</dbReference>
<evidence type="ECO:0000259" key="5">
    <source>
        <dbReference type="PROSITE" id="PS50977"/>
    </source>
</evidence>
<feature type="domain" description="HTH tetR-type" evidence="5">
    <location>
        <begin position="30"/>
        <end position="90"/>
    </location>
</feature>
<dbReference type="InterPro" id="IPR009057">
    <property type="entry name" value="Homeodomain-like_sf"/>
</dbReference>
<accession>A0ABP8CQ57</accession>
<dbReference type="Pfam" id="PF00440">
    <property type="entry name" value="TetR_N"/>
    <property type="match status" value="1"/>
</dbReference>
<keyword evidence="7" id="KW-1185">Reference proteome</keyword>
<reference evidence="7" key="1">
    <citation type="journal article" date="2019" name="Int. J. Syst. Evol. Microbiol.">
        <title>The Global Catalogue of Microorganisms (GCM) 10K type strain sequencing project: providing services to taxonomists for standard genome sequencing and annotation.</title>
        <authorList>
            <consortium name="The Broad Institute Genomics Platform"/>
            <consortium name="The Broad Institute Genome Sequencing Center for Infectious Disease"/>
            <person name="Wu L."/>
            <person name="Ma J."/>
        </authorList>
    </citation>
    <scope>NUCLEOTIDE SEQUENCE [LARGE SCALE GENOMIC DNA]</scope>
    <source>
        <strain evidence="7">JCM 17440</strain>
    </source>
</reference>
<evidence type="ECO:0000313" key="6">
    <source>
        <dbReference type="EMBL" id="GAA4241929.1"/>
    </source>
</evidence>
<dbReference type="PROSITE" id="PS50977">
    <property type="entry name" value="HTH_TETR_2"/>
    <property type="match status" value="1"/>
</dbReference>
<sequence>MSNYSNDKPDRKRCSTKVCNIDVVTAQKDRDTRERIIRTAARLLSEAGGEPVSTRAVCAAAGIGAPTLYHHFGDKKGLFDAVAAYGFERYVAAKRAQVGTGDPVDDLRRGWDVHVEYGRTNPEFYSLMYGQPGKTSPAAEEAHAILVELIDAIARAGRLRVPADTAVQMVGAAGVGVTLALISGTNDDLSTRTREAVITAITVPHKEAQNGTPSPAARAVALRAALRADPPPGLTPTEAALLGEWLDRVAGAAS</sequence>
<organism evidence="6 7">
    <name type="scientific">Actinomadura meridiana</name>
    <dbReference type="NCBI Taxonomy" id="559626"/>
    <lineage>
        <taxon>Bacteria</taxon>
        <taxon>Bacillati</taxon>
        <taxon>Actinomycetota</taxon>
        <taxon>Actinomycetes</taxon>
        <taxon>Streptosporangiales</taxon>
        <taxon>Thermomonosporaceae</taxon>
        <taxon>Actinomadura</taxon>
    </lineage>
</organism>
<dbReference type="Gene3D" id="1.10.10.60">
    <property type="entry name" value="Homeodomain-like"/>
    <property type="match status" value="1"/>
</dbReference>
<dbReference type="EMBL" id="BAABAS010000029">
    <property type="protein sequence ID" value="GAA4241929.1"/>
    <property type="molecule type" value="Genomic_DNA"/>
</dbReference>
<keyword evidence="1" id="KW-0805">Transcription regulation</keyword>
<protein>
    <submittedName>
        <fullName evidence="6">TetR/AcrR family transcriptional regulator</fullName>
    </submittedName>
</protein>
<evidence type="ECO:0000256" key="3">
    <source>
        <dbReference type="ARBA" id="ARBA00023163"/>
    </source>
</evidence>
<dbReference type="InterPro" id="IPR050109">
    <property type="entry name" value="HTH-type_TetR-like_transc_reg"/>
</dbReference>
<dbReference type="SUPFAM" id="SSF46689">
    <property type="entry name" value="Homeodomain-like"/>
    <property type="match status" value="1"/>
</dbReference>
<evidence type="ECO:0000256" key="2">
    <source>
        <dbReference type="ARBA" id="ARBA00023125"/>
    </source>
</evidence>
<feature type="DNA-binding region" description="H-T-H motif" evidence="4">
    <location>
        <begin position="53"/>
        <end position="72"/>
    </location>
</feature>
<dbReference type="InterPro" id="IPR036271">
    <property type="entry name" value="Tet_transcr_reg_TetR-rel_C_sf"/>
</dbReference>
<comment type="caution">
    <text evidence="6">The sequence shown here is derived from an EMBL/GenBank/DDBJ whole genome shotgun (WGS) entry which is preliminary data.</text>
</comment>
<evidence type="ECO:0000256" key="4">
    <source>
        <dbReference type="PROSITE-ProRule" id="PRU00335"/>
    </source>
</evidence>
<name>A0ABP8CQ57_9ACTN</name>
<dbReference type="PANTHER" id="PTHR30055:SF234">
    <property type="entry name" value="HTH-TYPE TRANSCRIPTIONAL REGULATOR BETI"/>
    <property type="match status" value="1"/>
</dbReference>
<keyword evidence="2 4" id="KW-0238">DNA-binding</keyword>
<dbReference type="Gene3D" id="1.10.357.10">
    <property type="entry name" value="Tetracycline Repressor, domain 2"/>
    <property type="match status" value="1"/>
</dbReference>
<dbReference type="PANTHER" id="PTHR30055">
    <property type="entry name" value="HTH-TYPE TRANSCRIPTIONAL REGULATOR RUTR"/>
    <property type="match status" value="1"/>
</dbReference>
<keyword evidence="3" id="KW-0804">Transcription</keyword>
<dbReference type="PRINTS" id="PR00455">
    <property type="entry name" value="HTHTETR"/>
</dbReference>
<evidence type="ECO:0000313" key="7">
    <source>
        <dbReference type="Proteomes" id="UP001501710"/>
    </source>
</evidence>
<proteinExistence type="predicted"/>
<gene>
    <name evidence="6" type="ORF">GCM10022254_72760</name>
</gene>
<evidence type="ECO:0000256" key="1">
    <source>
        <dbReference type="ARBA" id="ARBA00023015"/>
    </source>
</evidence>
<dbReference type="Proteomes" id="UP001501710">
    <property type="component" value="Unassembled WGS sequence"/>
</dbReference>